<evidence type="ECO:0000313" key="2">
    <source>
        <dbReference type="Proteomes" id="UP001207468"/>
    </source>
</evidence>
<accession>A0ACC0UA95</accession>
<sequence>MPTNRSEVEGDYSHASFSATRKFRPFLDPKTLTSDEGVLESSLDQENGILSQSAQSDEYPGELSAVAATSTPDLSFAASSSPYGSPARESSPSYTISAHRPQFGNAAHLAKPISDHASFIHRLNHPSRRAADQRYRSRIMPCIHPGSIDAVPDPESQTVSIGHDVVPLSALSKHGRDSTFPPRKLRGTSSLVSRTSDGSALAPVSYDTGNDSRRNKRKAQSATDGGPQIPATTLVHNGDPSATYVSASDCAYRVSSRSSILDMCDPPLKKRKCDASDRPQSSAVSARADSQAPSDINNIRSKSWPLQTRQSSDLGMAQDGSDDGQAFEAAALYPSHSACSAGSVLSYTPTEIATPISDYSPGPSLSLDLPPEMVVPVPDRGPSLDLSWIPILEPRDFHQADIPRNFSGSRDAAEARLNSLLRKEVLYCGKEEGTSALATHDRASHDTLVTDVILWILTVEPPRGCPSARSIRQRQHSYDLYEQLTGHHDSRFFAALIFSSFIFFPAKEDSNAPIEVDQADKGRCEELKEGETVAIWDYAVAAIALAVKMHRDTYPPLKPIFGNHFLALAHHNMCLKDLEGAQRQLLEHFSYNLCMPTPQAYLDELRVAVPTLQEALGSENAWEEVLGETWKQLLAAAQWPSMLRFPVSLLTATALIEAIKQVVRHREFVVKSTTRADWERLHCAGDGHMKHLTAGGPPQKISLKDEYTALDVLRATSAVIEDIRKVLGLSVRKTDECEEWLARVRTTSEMPHRSKYFSGVS</sequence>
<keyword evidence="2" id="KW-1185">Reference proteome</keyword>
<dbReference type="EMBL" id="JAGFNK010000084">
    <property type="protein sequence ID" value="KAI9508638.1"/>
    <property type="molecule type" value="Genomic_DNA"/>
</dbReference>
<comment type="caution">
    <text evidence="1">The sequence shown here is derived from an EMBL/GenBank/DDBJ whole genome shotgun (WGS) entry which is preliminary data.</text>
</comment>
<protein>
    <submittedName>
        <fullName evidence="1">Uncharacterized protein</fullName>
    </submittedName>
</protein>
<organism evidence="1 2">
    <name type="scientific">Russula earlei</name>
    <dbReference type="NCBI Taxonomy" id="71964"/>
    <lineage>
        <taxon>Eukaryota</taxon>
        <taxon>Fungi</taxon>
        <taxon>Dikarya</taxon>
        <taxon>Basidiomycota</taxon>
        <taxon>Agaricomycotina</taxon>
        <taxon>Agaricomycetes</taxon>
        <taxon>Russulales</taxon>
        <taxon>Russulaceae</taxon>
        <taxon>Russula</taxon>
    </lineage>
</organism>
<dbReference type="Proteomes" id="UP001207468">
    <property type="component" value="Unassembled WGS sequence"/>
</dbReference>
<name>A0ACC0UA95_9AGAM</name>
<gene>
    <name evidence="1" type="ORF">F5148DRAFT_872277</name>
</gene>
<proteinExistence type="predicted"/>
<evidence type="ECO:0000313" key="1">
    <source>
        <dbReference type="EMBL" id="KAI9508638.1"/>
    </source>
</evidence>
<reference evidence="1" key="1">
    <citation type="submission" date="2021-03" db="EMBL/GenBank/DDBJ databases">
        <title>Evolutionary priming and transition to the ectomycorrhizal habit in an iconic lineage of mushroom-forming fungi: is preadaptation a requirement?</title>
        <authorList>
            <consortium name="DOE Joint Genome Institute"/>
            <person name="Looney B.P."/>
            <person name="Miyauchi S."/>
            <person name="Morin E."/>
            <person name="Drula E."/>
            <person name="Courty P.E."/>
            <person name="Chicoki N."/>
            <person name="Fauchery L."/>
            <person name="Kohler A."/>
            <person name="Kuo A."/>
            <person name="LaButti K."/>
            <person name="Pangilinan J."/>
            <person name="Lipzen A."/>
            <person name="Riley R."/>
            <person name="Andreopoulos W."/>
            <person name="He G."/>
            <person name="Johnson J."/>
            <person name="Barry K.W."/>
            <person name="Grigoriev I.V."/>
            <person name="Nagy L."/>
            <person name="Hibbett D."/>
            <person name="Henrissat B."/>
            <person name="Matheny P.B."/>
            <person name="Labbe J."/>
            <person name="Martin A.F."/>
        </authorList>
    </citation>
    <scope>NUCLEOTIDE SEQUENCE</scope>
    <source>
        <strain evidence="1">BPL698</strain>
    </source>
</reference>